<evidence type="ECO:0000256" key="3">
    <source>
        <dbReference type="SAM" id="SignalP"/>
    </source>
</evidence>
<keyword evidence="3" id="KW-0732">Signal</keyword>
<feature type="chain" id="PRO_5044835755" description="Peptidase C1A papain C-terminal domain-containing protein" evidence="3">
    <location>
        <begin position="18"/>
        <end position="432"/>
    </location>
</feature>
<protein>
    <recommendedName>
        <fullName evidence="4">Peptidase C1A papain C-terminal domain-containing protein</fullName>
    </recommendedName>
</protein>
<keyword evidence="6" id="KW-1185">Reference proteome</keyword>
<dbReference type="EMBL" id="JABMIG020000001">
    <property type="protein sequence ID" value="KAL3805850.1"/>
    <property type="molecule type" value="Genomic_DNA"/>
</dbReference>
<organism evidence="5 6">
    <name type="scientific">Cyclotella cryptica</name>
    <dbReference type="NCBI Taxonomy" id="29204"/>
    <lineage>
        <taxon>Eukaryota</taxon>
        <taxon>Sar</taxon>
        <taxon>Stramenopiles</taxon>
        <taxon>Ochrophyta</taxon>
        <taxon>Bacillariophyta</taxon>
        <taxon>Coscinodiscophyceae</taxon>
        <taxon>Thalassiosirophycidae</taxon>
        <taxon>Stephanodiscales</taxon>
        <taxon>Stephanodiscaceae</taxon>
        <taxon>Cyclotella</taxon>
    </lineage>
</organism>
<dbReference type="PANTHER" id="PTHR12411">
    <property type="entry name" value="CYSTEINE PROTEASE FAMILY C1-RELATED"/>
    <property type="match status" value="1"/>
</dbReference>
<proteinExistence type="inferred from homology"/>
<dbReference type="InterPro" id="IPR000668">
    <property type="entry name" value="Peptidase_C1A_C"/>
</dbReference>
<feature type="domain" description="Peptidase C1A papain C-terminal" evidence="4">
    <location>
        <begin position="45"/>
        <end position="366"/>
    </location>
</feature>
<keyword evidence="2" id="KW-0865">Zymogen</keyword>
<comment type="similarity">
    <text evidence="1">Belongs to the peptidase C1 family.</text>
</comment>
<evidence type="ECO:0000313" key="5">
    <source>
        <dbReference type="EMBL" id="KAL3805850.1"/>
    </source>
</evidence>
<dbReference type="InterPro" id="IPR038765">
    <property type="entry name" value="Papain-like_cys_pep_sf"/>
</dbReference>
<name>A0ABD3QZX5_9STRA</name>
<sequence length="432" mass="48258">MPPSTFKILALLSPVTAQHYPNPYPPPASHILHPLPHTYLSPSDLPQSFTWQNVNGHNYLTRMRNQHVPQYCGACWAHAALSALADRVKIARSYLGPRWRGGCHENGENREAQQALHQDGALQQLGPPPGPDIDLSVQFLLNCGTSKTSSEPSKPLSCHGGNSLYAYEYIYETLGFVPDDSCLAYLACSSDSDEGWCPQVRELTTCDAWNVCRTCGDFGMSPGMKFSFASDWDERESERKHVLEGRNAHGCRAIARGSIPNVTILEYGSIEPRNIHAIKAEIYARGPIKTSVNADYLRNYTGGILGSDDDPALYDAHHNHGVSIVGWGYDEDRDKEHWIVRNSWGAYWVSIRNRTTCLEKWGSFGLNWDAIFWGSKTILRGRHLLDGVRVIMIVMAHTLTLQGMLQFCFVDRRDHAELGFVPLGLGDLRGHV</sequence>
<comment type="caution">
    <text evidence="5">The sequence shown here is derived from an EMBL/GenBank/DDBJ whole genome shotgun (WGS) entry which is preliminary data.</text>
</comment>
<dbReference type="AlphaFoldDB" id="A0ABD3QZX5"/>
<evidence type="ECO:0000256" key="1">
    <source>
        <dbReference type="ARBA" id="ARBA00008455"/>
    </source>
</evidence>
<accession>A0ABD3QZX5</accession>
<evidence type="ECO:0000313" key="6">
    <source>
        <dbReference type="Proteomes" id="UP001516023"/>
    </source>
</evidence>
<reference evidence="5 6" key="1">
    <citation type="journal article" date="2020" name="G3 (Bethesda)">
        <title>Improved Reference Genome for Cyclotella cryptica CCMP332, a Model for Cell Wall Morphogenesis, Salinity Adaptation, and Lipid Production in Diatoms (Bacillariophyta).</title>
        <authorList>
            <person name="Roberts W.R."/>
            <person name="Downey K.M."/>
            <person name="Ruck E.C."/>
            <person name="Traller J.C."/>
            <person name="Alverson A.J."/>
        </authorList>
    </citation>
    <scope>NUCLEOTIDE SEQUENCE [LARGE SCALE GENOMIC DNA]</scope>
    <source>
        <strain evidence="5 6">CCMP332</strain>
    </source>
</reference>
<dbReference type="PRINTS" id="PR00705">
    <property type="entry name" value="PAPAIN"/>
</dbReference>
<evidence type="ECO:0000259" key="4">
    <source>
        <dbReference type="SMART" id="SM00645"/>
    </source>
</evidence>
<dbReference type="Proteomes" id="UP001516023">
    <property type="component" value="Unassembled WGS sequence"/>
</dbReference>
<dbReference type="Pfam" id="PF00112">
    <property type="entry name" value="Peptidase_C1"/>
    <property type="match status" value="2"/>
</dbReference>
<dbReference type="InterPro" id="IPR013128">
    <property type="entry name" value="Peptidase_C1A"/>
</dbReference>
<dbReference type="Gene3D" id="3.90.70.10">
    <property type="entry name" value="Cysteine proteinases"/>
    <property type="match status" value="1"/>
</dbReference>
<dbReference type="SUPFAM" id="SSF54001">
    <property type="entry name" value="Cysteine proteinases"/>
    <property type="match status" value="1"/>
</dbReference>
<dbReference type="SMART" id="SM00645">
    <property type="entry name" value="Pept_C1"/>
    <property type="match status" value="1"/>
</dbReference>
<evidence type="ECO:0000256" key="2">
    <source>
        <dbReference type="ARBA" id="ARBA00023145"/>
    </source>
</evidence>
<gene>
    <name evidence="5" type="ORF">HJC23_007811</name>
</gene>
<feature type="signal peptide" evidence="3">
    <location>
        <begin position="1"/>
        <end position="17"/>
    </location>
</feature>